<keyword evidence="18" id="KW-1185">Reference proteome</keyword>
<dbReference type="GO" id="GO:0008270">
    <property type="term" value="F:zinc ion binding"/>
    <property type="evidence" value="ECO:0007669"/>
    <property type="project" value="UniProtKB-KW"/>
</dbReference>
<evidence type="ECO:0000256" key="10">
    <source>
        <dbReference type="ARBA" id="ARBA00022833"/>
    </source>
</evidence>
<feature type="region of interest" description="Disordered" evidence="15">
    <location>
        <begin position="389"/>
        <end position="409"/>
    </location>
</feature>
<feature type="domain" description="VLRF1" evidence="16">
    <location>
        <begin position="199"/>
        <end position="340"/>
    </location>
</feature>
<keyword evidence="7 14" id="KW-0255">Endonuclease</keyword>
<evidence type="ECO:0000256" key="3">
    <source>
        <dbReference type="ARBA" id="ARBA00022490"/>
    </source>
</evidence>
<keyword evidence="4 14" id="KW-0540">Nuclease</keyword>
<evidence type="ECO:0000256" key="15">
    <source>
        <dbReference type="SAM" id="MobiDB-lite"/>
    </source>
</evidence>
<accession>A0AAV7JCM0</accession>
<protein>
    <submittedName>
        <fullName evidence="17">Ankyrin repeat and zinc finger domain-containing protein 1</fullName>
    </submittedName>
</protein>
<keyword evidence="10" id="KW-0862">Zinc</keyword>
<dbReference type="GO" id="GO:0004519">
    <property type="term" value="F:endonuclease activity"/>
    <property type="evidence" value="ECO:0007669"/>
    <property type="project" value="UniProtKB-KW"/>
</dbReference>
<dbReference type="SUPFAM" id="SSF57667">
    <property type="entry name" value="beta-beta-alpha zinc fingers"/>
    <property type="match status" value="1"/>
</dbReference>
<dbReference type="SMART" id="SM00248">
    <property type="entry name" value="ANK"/>
    <property type="match status" value="1"/>
</dbReference>
<dbReference type="PROSITE" id="PS50088">
    <property type="entry name" value="ANK_REPEAT"/>
    <property type="match status" value="1"/>
</dbReference>
<dbReference type="InterPro" id="IPR002110">
    <property type="entry name" value="Ankyrin_rpt"/>
</dbReference>
<feature type="region of interest" description="Disordered" evidence="15">
    <location>
        <begin position="621"/>
        <end position="657"/>
    </location>
</feature>
<dbReference type="GO" id="GO:0036503">
    <property type="term" value="P:ERAD pathway"/>
    <property type="evidence" value="ECO:0007669"/>
    <property type="project" value="TreeGrafter"/>
</dbReference>
<dbReference type="GO" id="GO:0005737">
    <property type="term" value="C:cytoplasm"/>
    <property type="evidence" value="ECO:0007669"/>
    <property type="project" value="UniProtKB-SubCell"/>
</dbReference>
<dbReference type="AlphaFoldDB" id="A0AAV7JCM0"/>
<keyword evidence="3 14" id="KW-0963">Cytoplasm</keyword>
<evidence type="ECO:0000256" key="13">
    <source>
        <dbReference type="PROSITE-ProRule" id="PRU00023"/>
    </source>
</evidence>
<dbReference type="SUPFAM" id="SSF48403">
    <property type="entry name" value="Ankyrin repeat"/>
    <property type="match status" value="1"/>
</dbReference>
<proteinExistence type="inferred from homology"/>
<evidence type="ECO:0000256" key="7">
    <source>
        <dbReference type="ARBA" id="ARBA00022759"/>
    </source>
</evidence>
<dbReference type="GO" id="GO:0016787">
    <property type="term" value="F:hydrolase activity"/>
    <property type="evidence" value="ECO:0007669"/>
    <property type="project" value="UniProtKB-KW"/>
</dbReference>
<feature type="compositionally biased region" description="Basic residues" evidence="15">
    <location>
        <begin position="396"/>
        <end position="409"/>
    </location>
</feature>
<reference evidence="17 18" key="1">
    <citation type="journal article" date="2023" name="BMC Biol.">
        <title>The compact genome of the sponge Oopsacas minuta (Hexactinellida) is lacking key metazoan core genes.</title>
        <authorList>
            <person name="Santini S."/>
            <person name="Schenkelaars Q."/>
            <person name="Jourda C."/>
            <person name="Duchesne M."/>
            <person name="Belahbib H."/>
            <person name="Rocher C."/>
            <person name="Selva M."/>
            <person name="Riesgo A."/>
            <person name="Vervoort M."/>
            <person name="Leys S.P."/>
            <person name="Kodjabachian L."/>
            <person name="Le Bivic A."/>
            <person name="Borchiellini C."/>
            <person name="Claverie J.M."/>
            <person name="Renard E."/>
        </authorList>
    </citation>
    <scope>NUCLEOTIDE SEQUENCE [LARGE SCALE GENOMIC DNA]</scope>
    <source>
        <strain evidence="17">SPO-2</strain>
    </source>
</reference>
<dbReference type="Gene3D" id="1.25.40.20">
    <property type="entry name" value="Ankyrin repeat-containing domain"/>
    <property type="match status" value="1"/>
</dbReference>
<comment type="similarity">
    <text evidence="2 14">Belongs to the ANKZF1/VMS1 family.</text>
</comment>
<name>A0AAV7JCM0_9METZ</name>
<evidence type="ECO:0000256" key="14">
    <source>
        <dbReference type="PROSITE-ProRule" id="PRU01389"/>
    </source>
</evidence>
<evidence type="ECO:0000256" key="5">
    <source>
        <dbReference type="ARBA" id="ARBA00022723"/>
    </source>
</evidence>
<keyword evidence="6" id="KW-0677">Repeat</keyword>
<dbReference type="InterPro" id="IPR013087">
    <property type="entry name" value="Znf_C2H2_type"/>
</dbReference>
<dbReference type="Proteomes" id="UP001165289">
    <property type="component" value="Unassembled WGS sequence"/>
</dbReference>
<keyword evidence="12" id="KW-0175">Coiled coil</keyword>
<evidence type="ECO:0000256" key="12">
    <source>
        <dbReference type="ARBA" id="ARBA00023054"/>
    </source>
</evidence>
<keyword evidence="5" id="KW-0479">Metal-binding</keyword>
<feature type="active site" evidence="14">
    <location>
        <position position="242"/>
    </location>
</feature>
<dbReference type="PROSITE" id="PS52044">
    <property type="entry name" value="VLRF1"/>
    <property type="match status" value="1"/>
</dbReference>
<evidence type="ECO:0000256" key="2">
    <source>
        <dbReference type="ARBA" id="ARBA00009262"/>
    </source>
</evidence>
<dbReference type="PROSITE" id="PS50297">
    <property type="entry name" value="ANK_REP_REGION"/>
    <property type="match status" value="1"/>
</dbReference>
<comment type="domain">
    <text evidence="14">The VLRF1 domain mediates binding to the 60S ribosomal subunit.</text>
</comment>
<evidence type="ECO:0000256" key="6">
    <source>
        <dbReference type="ARBA" id="ARBA00022737"/>
    </source>
</evidence>
<feature type="compositionally biased region" description="Basic residues" evidence="15">
    <location>
        <begin position="631"/>
        <end position="650"/>
    </location>
</feature>
<dbReference type="EMBL" id="JAKMXF010000354">
    <property type="protein sequence ID" value="KAI6646512.1"/>
    <property type="molecule type" value="Genomic_DNA"/>
</dbReference>
<dbReference type="Pfam" id="PF18826">
    <property type="entry name" value="bVLRF1"/>
    <property type="match status" value="1"/>
</dbReference>
<feature type="repeat" description="ANK" evidence="13">
    <location>
        <begin position="549"/>
        <end position="581"/>
    </location>
</feature>
<keyword evidence="9 14" id="KW-0378">Hydrolase</keyword>
<evidence type="ECO:0000313" key="18">
    <source>
        <dbReference type="Proteomes" id="UP001165289"/>
    </source>
</evidence>
<evidence type="ECO:0000256" key="9">
    <source>
        <dbReference type="ARBA" id="ARBA00022801"/>
    </source>
</evidence>
<keyword evidence="8" id="KW-0863">Zinc-finger</keyword>
<evidence type="ECO:0000313" key="17">
    <source>
        <dbReference type="EMBL" id="KAI6646512.1"/>
    </source>
</evidence>
<dbReference type="Pfam" id="PF13857">
    <property type="entry name" value="Ank_5"/>
    <property type="match status" value="1"/>
</dbReference>
<evidence type="ECO:0000259" key="16">
    <source>
        <dbReference type="PROSITE" id="PS52044"/>
    </source>
</evidence>
<dbReference type="InterPro" id="IPR041540">
    <property type="entry name" value="VATC"/>
</dbReference>
<dbReference type="InterPro" id="IPR036236">
    <property type="entry name" value="Znf_C2H2_sf"/>
</dbReference>
<gene>
    <name evidence="17" type="ORF">LOD99_12633</name>
</gene>
<comment type="caution">
    <text evidence="17">The sequence shown here is derived from an EMBL/GenBank/DDBJ whole genome shotgun (WGS) entry which is preliminary data.</text>
</comment>
<evidence type="ECO:0000256" key="8">
    <source>
        <dbReference type="ARBA" id="ARBA00022771"/>
    </source>
</evidence>
<dbReference type="Pfam" id="PF18716">
    <property type="entry name" value="VATC"/>
    <property type="match status" value="1"/>
</dbReference>
<keyword evidence="11 13" id="KW-0040">ANK repeat</keyword>
<sequence length="722" mass="82132">MATKLDTKAPVHLNLALPQDKHTILNPVLSVFSKLGQQKLCETHFLKDVLSNRQIIESTHSALASLSPLITPPVPDKPAPNLNTLSCSLCDVKFSSREEMLEHYKDDWHRYNLRLQLAGKKQVEEQEFNLLLSQDISSISGSDSSDDDQDTITKSPPKLMLYCNIDNTVCSVYRELVHHPAHTPDTLNQLLRSISLVPERTRVAVLMQSAGHFAGAIFHGETILCHKTFHRYVVRAKGGTIQSTQDKSSFARSMGAQIRRANEAALIKDIQELLRSWSDKLSKCDVIFIRIPVYSRQTFYAEGENFGFFKDDSRVRPVPVNTRRPTFTEVKRIHALMTSMFVHGTLDDFTAEDDDVTMVDHTGTSPPNRHIVKDLFDALDVEVVERNMEKETKCEKKPKKSRRAKKSKKSNIEILDPFEQFFEQLMEACGKCETPKVLSLLAQIGDPLSFPEPVESPEVIDTVSMEKSAVESGSDEDWVVLEDPINSVIEDTDVIEDNIPEPQEDNPSMIQSEYTPNTLEDSIESITIRIWDDFLDTEKRRVLQMTNSEGYTPLHLAAHKGFSPLIFHFLRYGADPTVKDKQGKVPYERARDKPSRDAFRRFMFSHPLAYNYSDAKISSPLSPEMEEEQRRRKVEKKKSKGSAKKQRKNTGKQEEGEVCKVLSEREKRALAAEKRFMSSAVTSGDKCAQCMHGLQGDSYFEKSSYLYCSMYCLKKHRQQVVL</sequence>
<dbReference type="PROSITE" id="PS00028">
    <property type="entry name" value="ZINC_FINGER_C2H2_1"/>
    <property type="match status" value="1"/>
</dbReference>
<dbReference type="PANTHER" id="PTHR16036">
    <property type="entry name" value="ANKYRIN REPEAT AND ZINC FINGER DOMAIN-CONTAINING PROTEIN 1"/>
    <property type="match status" value="1"/>
</dbReference>
<dbReference type="InterPro" id="IPR041175">
    <property type="entry name" value="VLRF1/Vms1"/>
</dbReference>
<dbReference type="InterPro" id="IPR047139">
    <property type="entry name" value="ANKZ1/VMS1"/>
</dbReference>
<evidence type="ECO:0000256" key="4">
    <source>
        <dbReference type="ARBA" id="ARBA00022722"/>
    </source>
</evidence>
<organism evidence="17 18">
    <name type="scientific">Oopsacas minuta</name>
    <dbReference type="NCBI Taxonomy" id="111878"/>
    <lineage>
        <taxon>Eukaryota</taxon>
        <taxon>Metazoa</taxon>
        <taxon>Porifera</taxon>
        <taxon>Hexactinellida</taxon>
        <taxon>Hexasterophora</taxon>
        <taxon>Lyssacinosida</taxon>
        <taxon>Leucopsacidae</taxon>
        <taxon>Oopsacas</taxon>
    </lineage>
</organism>
<evidence type="ECO:0000256" key="11">
    <source>
        <dbReference type="ARBA" id="ARBA00023043"/>
    </source>
</evidence>
<comment type="subcellular location">
    <subcellularLocation>
        <location evidence="1">Cytoplasm</location>
    </subcellularLocation>
</comment>
<evidence type="ECO:0000256" key="1">
    <source>
        <dbReference type="ARBA" id="ARBA00004496"/>
    </source>
</evidence>
<dbReference type="PANTHER" id="PTHR16036:SF2">
    <property type="entry name" value="TRNA ENDONUCLEASE ANKZF1"/>
    <property type="match status" value="1"/>
</dbReference>
<dbReference type="InterPro" id="IPR036770">
    <property type="entry name" value="Ankyrin_rpt-contain_sf"/>
</dbReference>